<dbReference type="SUPFAM" id="SSF53335">
    <property type="entry name" value="S-adenosyl-L-methionine-dependent methyltransferases"/>
    <property type="match status" value="1"/>
</dbReference>
<dbReference type="RefSeq" id="WP_110443695.1">
    <property type="nucleotide sequence ID" value="NZ_QGLM01000014.1"/>
</dbReference>
<dbReference type="Pfam" id="PF13847">
    <property type="entry name" value="Methyltransf_31"/>
    <property type="match status" value="1"/>
</dbReference>
<protein>
    <recommendedName>
        <fullName evidence="1">Methyltransferase domain-containing protein</fullName>
    </recommendedName>
</protein>
<dbReference type="EMBL" id="QGLM01000014">
    <property type="protein sequence ID" value="PXY95176.1"/>
    <property type="molecule type" value="Genomic_DNA"/>
</dbReference>
<dbReference type="PANTHER" id="PTHR43861:SF1">
    <property type="entry name" value="TRANS-ACONITATE 2-METHYLTRANSFERASE"/>
    <property type="match status" value="1"/>
</dbReference>
<dbReference type="InterPro" id="IPR029063">
    <property type="entry name" value="SAM-dependent_MTases_sf"/>
</dbReference>
<evidence type="ECO:0000313" key="2">
    <source>
        <dbReference type="EMBL" id="PXY95176.1"/>
    </source>
</evidence>
<evidence type="ECO:0000259" key="1">
    <source>
        <dbReference type="Pfam" id="PF13847"/>
    </source>
</evidence>
<proteinExistence type="predicted"/>
<sequence>MLFKLLPCIAREVFCKSNFERTPEPEMLMEDFHSTSAYDFEGKDGVLLGVYYYQIIQMCGLIKIGDTVVDLGCGSCNLLCILAELNPDSEFIGVDLSDEMLELARKNIKEKNLKNIKLIKQDITNIKEIDNSSIDVVISSMAIHYLPNKEMLTSLFAEIQRILKQEKRVYLYDFGKTKRTETINFLLNTVTNEFVREDYRNSLMAAFTLQDFKNLTEQYLGGSIQVFSTLFVPVIIIIKSATHPLTIGQKQKLSLKIKRLNHQQSNDFKMLKLFLLMSGMRSLL</sequence>
<dbReference type="AlphaFoldDB" id="A0A318MWG0"/>
<organism evidence="2 3">
    <name type="scientific">Frischella perrara</name>
    <dbReference type="NCBI Taxonomy" id="1267021"/>
    <lineage>
        <taxon>Bacteria</taxon>
        <taxon>Pseudomonadati</taxon>
        <taxon>Pseudomonadota</taxon>
        <taxon>Gammaproteobacteria</taxon>
        <taxon>Orbales</taxon>
        <taxon>Orbaceae</taxon>
        <taxon>Frischella</taxon>
    </lineage>
</organism>
<evidence type="ECO:0000313" key="3">
    <source>
        <dbReference type="Proteomes" id="UP000247838"/>
    </source>
</evidence>
<gene>
    <name evidence="2" type="ORF">DKK76_06935</name>
</gene>
<dbReference type="InterPro" id="IPR025714">
    <property type="entry name" value="Methyltranfer_dom"/>
</dbReference>
<dbReference type="Gene3D" id="3.40.50.150">
    <property type="entry name" value="Vaccinia Virus protein VP39"/>
    <property type="match status" value="1"/>
</dbReference>
<feature type="domain" description="Methyltransferase" evidence="1">
    <location>
        <begin position="65"/>
        <end position="175"/>
    </location>
</feature>
<reference evidence="2 3" key="1">
    <citation type="submission" date="2018-05" db="EMBL/GenBank/DDBJ databases">
        <title>Reference genomes for bee gut microbiota database.</title>
        <authorList>
            <person name="Ellegaard K.M."/>
        </authorList>
    </citation>
    <scope>NUCLEOTIDE SEQUENCE [LARGE SCALE GENOMIC DNA]</scope>
    <source>
        <strain evidence="2 3">ESL0167</strain>
    </source>
</reference>
<accession>A0A318MWG0</accession>
<dbReference type="PANTHER" id="PTHR43861">
    <property type="entry name" value="TRANS-ACONITATE 2-METHYLTRANSFERASE-RELATED"/>
    <property type="match status" value="1"/>
</dbReference>
<dbReference type="Proteomes" id="UP000247838">
    <property type="component" value="Unassembled WGS sequence"/>
</dbReference>
<name>A0A318MWG0_FRIPE</name>
<dbReference type="CDD" id="cd02440">
    <property type="entry name" value="AdoMet_MTases"/>
    <property type="match status" value="1"/>
</dbReference>
<comment type="caution">
    <text evidence="2">The sequence shown here is derived from an EMBL/GenBank/DDBJ whole genome shotgun (WGS) entry which is preliminary data.</text>
</comment>